<protein>
    <submittedName>
        <fullName evidence="2">Uncharacterized protein</fullName>
    </submittedName>
</protein>
<name>A0A857J5J5_9BURK</name>
<dbReference type="AlphaFoldDB" id="A0A857J5J5"/>
<evidence type="ECO:0000313" key="3">
    <source>
        <dbReference type="Proteomes" id="UP000464787"/>
    </source>
</evidence>
<dbReference type="RefSeq" id="WP_160551876.1">
    <property type="nucleotide sequence ID" value="NZ_CP047650.1"/>
</dbReference>
<gene>
    <name evidence="2" type="ORF">GT347_10355</name>
</gene>
<dbReference type="Proteomes" id="UP000464787">
    <property type="component" value="Chromosome"/>
</dbReference>
<proteinExistence type="predicted"/>
<keyword evidence="3" id="KW-1185">Reference proteome</keyword>
<accession>A0A857J5J5</accession>
<sequence length="98" mass="10814">MNAIVIEHVLVAELPQAWRDRLRSVADDRVTVRIEAEPTSDIQSGPELADDPLFGMWRDREDMGDVAAYIRSSRAPRFTGGTGEDWYRGAATSPNGPG</sequence>
<evidence type="ECO:0000256" key="1">
    <source>
        <dbReference type="SAM" id="MobiDB-lite"/>
    </source>
</evidence>
<feature type="region of interest" description="Disordered" evidence="1">
    <location>
        <begin position="78"/>
        <end position="98"/>
    </location>
</feature>
<organism evidence="2 3">
    <name type="scientific">Xylophilus rhododendri</name>
    <dbReference type="NCBI Taxonomy" id="2697032"/>
    <lineage>
        <taxon>Bacteria</taxon>
        <taxon>Pseudomonadati</taxon>
        <taxon>Pseudomonadota</taxon>
        <taxon>Betaproteobacteria</taxon>
        <taxon>Burkholderiales</taxon>
        <taxon>Xylophilus</taxon>
    </lineage>
</organism>
<dbReference type="EMBL" id="CP047650">
    <property type="protein sequence ID" value="QHI98359.1"/>
    <property type="molecule type" value="Genomic_DNA"/>
</dbReference>
<dbReference type="KEGG" id="xyk:GT347_10355"/>
<reference evidence="2 3" key="1">
    <citation type="submission" date="2020-01" db="EMBL/GenBank/DDBJ databases">
        <title>Genome sequencing of strain KACC 21265.</title>
        <authorList>
            <person name="Heo J."/>
            <person name="Kim S.-J."/>
            <person name="Kim J.-S."/>
            <person name="Hong S.-B."/>
            <person name="Kwon S.-W."/>
        </authorList>
    </citation>
    <scope>NUCLEOTIDE SEQUENCE [LARGE SCALE GENOMIC DNA]</scope>
    <source>
        <strain evidence="2 3">KACC 21265</strain>
    </source>
</reference>
<evidence type="ECO:0000313" key="2">
    <source>
        <dbReference type="EMBL" id="QHI98359.1"/>
    </source>
</evidence>